<gene>
    <name evidence="3" type="ORF">SNE40_019020</name>
</gene>
<evidence type="ECO:0000313" key="3">
    <source>
        <dbReference type="EMBL" id="KAK6170693.1"/>
    </source>
</evidence>
<evidence type="ECO:0008006" key="5">
    <source>
        <dbReference type="Google" id="ProtNLM"/>
    </source>
</evidence>
<sequence>MTSNGSKQKDFLQVPEDEFTTVRPKPKRTIDVNAEFTPPDGGWGWVVCITSLWVNGTVFGILNTFGILYVSMREKYAKDDPSISFKTSWVGSVCTGMTFLMCMIASIFSDQIGIRKTAAFGAALGTIGLIGSAFVEQLEILYLTYGLILGIGSAFAYSPSLVILGHYFKKHMGLVNGIVTFGSAIFTIGLSLALPLLLEEVGLKYTFLFLSGLYVLLFGCVLTWKPMIHSESALAGIALSTESVYNHCNSFCTWTRKYLNVRIWRNRGYVVWALSCGMSLFGYFVPFVHLVKHCKDLFPDANGNYLVMCLSITSGVGRIVCGKLADMPCVNRIRMQQGAFAIFGVATLCIPFADNFYGLIAICLVMGLCDGLFICLIGPIAFDLVGPSGASQAIGFILGIFSVPLSVGPPLAGLLYDSLGSYKIAFHVSGIPPIVGAICMFFIPRTKQNYPAVTEVEEFAAVSVHNILESASDQDHRNYYGGGPAETELVVIKGGELLEKLQLEDGLEDYTNESDKMIQDDNQNDTKHSISEA</sequence>
<feature type="transmembrane region" description="Helical" evidence="2">
    <location>
        <begin position="394"/>
        <end position="412"/>
    </location>
</feature>
<protein>
    <recommendedName>
        <fullName evidence="5">Monocarboxylate transporter 10</fullName>
    </recommendedName>
</protein>
<feature type="transmembrane region" description="Helical" evidence="2">
    <location>
        <begin position="303"/>
        <end position="321"/>
    </location>
</feature>
<reference evidence="3 4" key="1">
    <citation type="submission" date="2024-01" db="EMBL/GenBank/DDBJ databases">
        <title>The genome of the rayed Mediterranean limpet Patella caerulea (Linnaeus, 1758).</title>
        <authorList>
            <person name="Anh-Thu Weber A."/>
            <person name="Halstead-Nussloch G."/>
        </authorList>
    </citation>
    <scope>NUCLEOTIDE SEQUENCE [LARGE SCALE GENOMIC DNA]</scope>
    <source>
        <strain evidence="3">AATW-2023a</strain>
        <tissue evidence="3">Whole specimen</tissue>
    </source>
</reference>
<feature type="transmembrane region" description="Helical" evidence="2">
    <location>
        <begin position="89"/>
        <end position="108"/>
    </location>
</feature>
<comment type="caution">
    <text evidence="3">The sequence shown here is derived from an EMBL/GenBank/DDBJ whole genome shotgun (WGS) entry which is preliminary data.</text>
</comment>
<dbReference type="SUPFAM" id="SSF103473">
    <property type="entry name" value="MFS general substrate transporter"/>
    <property type="match status" value="1"/>
</dbReference>
<feature type="transmembrane region" description="Helical" evidence="2">
    <location>
        <begin position="140"/>
        <end position="162"/>
    </location>
</feature>
<feature type="transmembrane region" description="Helical" evidence="2">
    <location>
        <begin position="117"/>
        <end position="134"/>
    </location>
</feature>
<dbReference type="GO" id="GO:0022857">
    <property type="term" value="F:transmembrane transporter activity"/>
    <property type="evidence" value="ECO:0007669"/>
    <property type="project" value="InterPro"/>
</dbReference>
<dbReference type="InterPro" id="IPR011701">
    <property type="entry name" value="MFS"/>
</dbReference>
<feature type="transmembrane region" description="Helical" evidence="2">
    <location>
        <begin position="203"/>
        <end position="224"/>
    </location>
</feature>
<dbReference type="Proteomes" id="UP001347796">
    <property type="component" value="Unassembled WGS sequence"/>
</dbReference>
<feature type="region of interest" description="Disordered" evidence="1">
    <location>
        <begin position="509"/>
        <end position="533"/>
    </location>
</feature>
<keyword evidence="4" id="KW-1185">Reference proteome</keyword>
<dbReference type="Gene3D" id="1.20.1250.20">
    <property type="entry name" value="MFS general substrate transporter like domains"/>
    <property type="match status" value="2"/>
</dbReference>
<name>A0AAN8J8J2_PATCE</name>
<evidence type="ECO:0000313" key="4">
    <source>
        <dbReference type="Proteomes" id="UP001347796"/>
    </source>
</evidence>
<dbReference type="Pfam" id="PF07690">
    <property type="entry name" value="MFS_1"/>
    <property type="match status" value="1"/>
</dbReference>
<accession>A0AAN8J8J2</accession>
<dbReference type="InterPro" id="IPR050327">
    <property type="entry name" value="Proton-linked_MCT"/>
</dbReference>
<keyword evidence="2" id="KW-0812">Transmembrane</keyword>
<feature type="transmembrane region" description="Helical" evidence="2">
    <location>
        <begin position="43"/>
        <end position="69"/>
    </location>
</feature>
<proteinExistence type="predicted"/>
<dbReference type="PANTHER" id="PTHR11360">
    <property type="entry name" value="MONOCARBOXYLATE TRANSPORTER"/>
    <property type="match status" value="1"/>
</dbReference>
<feature type="transmembrane region" description="Helical" evidence="2">
    <location>
        <begin position="359"/>
        <end position="382"/>
    </location>
</feature>
<feature type="transmembrane region" description="Helical" evidence="2">
    <location>
        <begin position="174"/>
        <end position="197"/>
    </location>
</feature>
<evidence type="ECO:0000256" key="2">
    <source>
        <dbReference type="SAM" id="Phobius"/>
    </source>
</evidence>
<keyword evidence="2" id="KW-1133">Transmembrane helix</keyword>
<feature type="transmembrane region" description="Helical" evidence="2">
    <location>
        <begin position="424"/>
        <end position="443"/>
    </location>
</feature>
<dbReference type="InterPro" id="IPR036259">
    <property type="entry name" value="MFS_trans_sf"/>
</dbReference>
<dbReference type="AlphaFoldDB" id="A0AAN8J8J2"/>
<dbReference type="EMBL" id="JAZGQO010000014">
    <property type="protein sequence ID" value="KAK6170693.1"/>
    <property type="molecule type" value="Genomic_DNA"/>
</dbReference>
<dbReference type="PANTHER" id="PTHR11360:SF251">
    <property type="entry name" value="MAJOR FACILITATOR SUPERFAMILY (MFS) PROFILE DOMAIN-CONTAINING PROTEIN"/>
    <property type="match status" value="1"/>
</dbReference>
<organism evidence="3 4">
    <name type="scientific">Patella caerulea</name>
    <name type="common">Rayed Mediterranean limpet</name>
    <dbReference type="NCBI Taxonomy" id="87958"/>
    <lineage>
        <taxon>Eukaryota</taxon>
        <taxon>Metazoa</taxon>
        <taxon>Spiralia</taxon>
        <taxon>Lophotrochozoa</taxon>
        <taxon>Mollusca</taxon>
        <taxon>Gastropoda</taxon>
        <taxon>Patellogastropoda</taxon>
        <taxon>Patelloidea</taxon>
        <taxon>Patellidae</taxon>
        <taxon>Patella</taxon>
    </lineage>
</organism>
<feature type="compositionally biased region" description="Basic and acidic residues" evidence="1">
    <location>
        <begin position="513"/>
        <end position="533"/>
    </location>
</feature>
<keyword evidence="2" id="KW-0472">Membrane</keyword>
<feature type="transmembrane region" description="Helical" evidence="2">
    <location>
        <begin position="333"/>
        <end position="353"/>
    </location>
</feature>
<feature type="transmembrane region" description="Helical" evidence="2">
    <location>
        <begin position="269"/>
        <end position="291"/>
    </location>
</feature>
<evidence type="ECO:0000256" key="1">
    <source>
        <dbReference type="SAM" id="MobiDB-lite"/>
    </source>
</evidence>